<protein>
    <recommendedName>
        <fullName evidence="4">Large ribosomal subunit protein eL28</fullName>
    </recommendedName>
    <alternativeName>
        <fullName evidence="5">60S ribosomal protein L28</fullName>
    </alternativeName>
</protein>
<dbReference type="GO" id="GO:0006412">
    <property type="term" value="P:translation"/>
    <property type="evidence" value="ECO:0007669"/>
    <property type="project" value="InterPro"/>
</dbReference>
<dbReference type="GO" id="GO:0003735">
    <property type="term" value="F:structural constituent of ribosome"/>
    <property type="evidence" value="ECO:0007669"/>
    <property type="project" value="InterPro"/>
</dbReference>
<comment type="similarity">
    <text evidence="1">Belongs to the eukaryotic ribosomal protein eL28 family.</text>
</comment>
<dbReference type="FunFam" id="3.30.390.110:FF:000002">
    <property type="entry name" value="60S ribosomal protein L28"/>
    <property type="match status" value="1"/>
</dbReference>
<sequence length="141" mass="15973">MSAHLQWMIVKDQSSFLVKKRNIKKWFSIDPLNPRGLHSRKFSGTTSVRALTVEPHPSNKGVQLVAKRRKGGKKVAKQLCRVPLTKGARRTMVSITNWIKGSGGYRRDLRKVCMRRACAILKGQRAIVPKRKVVRGTKKAD</sequence>
<feature type="domain" description="Ribosomal eL28/Mak16" evidence="6">
    <location>
        <begin position="5"/>
        <end position="122"/>
    </location>
</feature>
<dbReference type="Pfam" id="PF01778">
    <property type="entry name" value="Ribosomal_L28e"/>
    <property type="match status" value="1"/>
</dbReference>
<reference evidence="7" key="1">
    <citation type="submission" date="2007-05" db="EMBL/GenBank/DDBJ databases">
        <authorList>
            <person name="Douchkov D."/>
            <person name="Schweizer P."/>
        </authorList>
    </citation>
    <scope>NUCLEOTIDE SEQUENCE</scope>
    <source>
        <tissue evidence="7">Salivary gland</tissue>
    </source>
</reference>
<reference evidence="7" key="2">
    <citation type="journal article" date="2008" name="Insect Biochem. Mol. Biol.">
        <title>An insight into the sialome of the soft tick, Ornithodorus parkeri.</title>
        <authorList>
            <person name="Francischetti I.M."/>
            <person name="Mans B.J."/>
            <person name="Meng Z."/>
            <person name="Gudderra N."/>
            <person name="Veenstra T.D."/>
            <person name="Pham V.M."/>
            <person name="Ribeiro J.M."/>
        </authorList>
    </citation>
    <scope>NUCLEOTIDE SEQUENCE</scope>
    <source>
        <tissue evidence="7">Salivary gland</tissue>
    </source>
</reference>
<dbReference type="GO" id="GO:0005840">
    <property type="term" value="C:ribosome"/>
    <property type="evidence" value="ECO:0007669"/>
    <property type="project" value="UniProtKB-KW"/>
</dbReference>
<dbReference type="InterPro" id="IPR029004">
    <property type="entry name" value="Ribosomal_eL28/Mak16"/>
</dbReference>
<dbReference type="GO" id="GO:1990904">
    <property type="term" value="C:ribonucleoprotein complex"/>
    <property type="evidence" value="ECO:0007669"/>
    <property type="project" value="UniProtKB-KW"/>
</dbReference>
<keyword evidence="3" id="KW-0687">Ribonucleoprotein</keyword>
<dbReference type="PANTHER" id="PTHR10544">
    <property type="entry name" value="60S RIBOSOMAL PROTEIN L28"/>
    <property type="match status" value="1"/>
</dbReference>
<organism evidence="7">
    <name type="scientific">Ornithodoros parkeri</name>
    <name type="common">Soft tick</name>
    <name type="synonym">Argasid tick</name>
    <dbReference type="NCBI Taxonomy" id="140564"/>
    <lineage>
        <taxon>Eukaryota</taxon>
        <taxon>Metazoa</taxon>
        <taxon>Ecdysozoa</taxon>
        <taxon>Arthropoda</taxon>
        <taxon>Chelicerata</taxon>
        <taxon>Arachnida</taxon>
        <taxon>Acari</taxon>
        <taxon>Parasitiformes</taxon>
        <taxon>Ixodida</taxon>
        <taxon>Ixodoidea</taxon>
        <taxon>Argasidae</taxon>
        <taxon>Ornithodorinae</taxon>
        <taxon>Ornithodoros</taxon>
    </lineage>
</organism>
<evidence type="ECO:0000313" key="7">
    <source>
        <dbReference type="EMBL" id="ABR23397.1"/>
    </source>
</evidence>
<keyword evidence="2 7" id="KW-0689">Ribosomal protein</keyword>
<evidence type="ECO:0000256" key="2">
    <source>
        <dbReference type="ARBA" id="ARBA00022980"/>
    </source>
</evidence>
<evidence type="ECO:0000256" key="1">
    <source>
        <dbReference type="ARBA" id="ARBA00007926"/>
    </source>
</evidence>
<evidence type="ECO:0000259" key="6">
    <source>
        <dbReference type="Pfam" id="PF01778"/>
    </source>
</evidence>
<name>A6N9R4_ORNPR</name>
<dbReference type="Gene3D" id="3.30.390.110">
    <property type="match status" value="1"/>
</dbReference>
<evidence type="ECO:0000256" key="3">
    <source>
        <dbReference type="ARBA" id="ARBA00023274"/>
    </source>
</evidence>
<dbReference type="AlphaFoldDB" id="A6N9R4"/>
<evidence type="ECO:0000256" key="4">
    <source>
        <dbReference type="ARBA" id="ARBA00035223"/>
    </source>
</evidence>
<accession>A6N9R4</accession>
<proteinExistence type="evidence at transcript level"/>
<dbReference type="InterPro" id="IPR002672">
    <property type="entry name" value="Ribosomal_eL28"/>
</dbReference>
<dbReference type="EMBL" id="EF633880">
    <property type="protein sequence ID" value="ABR23397.1"/>
    <property type="molecule type" value="mRNA"/>
</dbReference>
<evidence type="ECO:0000256" key="5">
    <source>
        <dbReference type="ARBA" id="ARBA00035330"/>
    </source>
</evidence>